<dbReference type="Pfam" id="PF01464">
    <property type="entry name" value="SLT"/>
    <property type="match status" value="1"/>
</dbReference>
<dbReference type="Gene3D" id="1.10.530.10">
    <property type="match status" value="1"/>
</dbReference>
<evidence type="ECO:0000259" key="2">
    <source>
        <dbReference type="Pfam" id="PF01464"/>
    </source>
</evidence>
<dbReference type="Proteomes" id="UP000057134">
    <property type="component" value="Chromosome"/>
</dbReference>
<gene>
    <name evidence="3" type="ORF">XA26_11350</name>
</gene>
<feature type="domain" description="Transglycosylase SLT" evidence="2">
    <location>
        <begin position="166"/>
        <end position="252"/>
    </location>
</feature>
<evidence type="ECO:0000256" key="1">
    <source>
        <dbReference type="SAM" id="MobiDB-lite"/>
    </source>
</evidence>
<dbReference type="SUPFAM" id="SSF140453">
    <property type="entry name" value="EsxAB dimer-like"/>
    <property type="match status" value="1"/>
</dbReference>
<dbReference type="AlphaFoldDB" id="A0A0N9XXQ4"/>
<evidence type="ECO:0000313" key="4">
    <source>
        <dbReference type="Proteomes" id="UP000057134"/>
    </source>
</evidence>
<reference evidence="3 4" key="1">
    <citation type="journal article" date="2015" name="MBio">
        <title>Enzymatic Degradation of Phenazines Can Generate Energy and Protect Sensitive Organisms from Toxicity.</title>
        <authorList>
            <person name="Costa K.C."/>
            <person name="Bergkessel M."/>
            <person name="Saunders S."/>
            <person name="Korlach J."/>
            <person name="Newman D.K."/>
        </authorList>
    </citation>
    <scope>NUCLEOTIDE SEQUENCE [LARGE SCALE GENOMIC DNA]</scope>
    <source>
        <strain evidence="3 4">CT6</strain>
    </source>
</reference>
<dbReference type="STRING" id="1766.XA26_11350"/>
<dbReference type="KEGG" id="mft:XA26_11350"/>
<dbReference type="InterPro" id="IPR036689">
    <property type="entry name" value="ESAT-6-like_sf"/>
</dbReference>
<sequence>MTSPLRVNPSALRSAAGDFDHLGTDSAGTGAALRFSALPAQLPGLTSGDACQQAGTAVDTACRRVADQYAKLSNNLKSAADTYEKTDAELGKKVKKAGDSTGEPGDGGDGTPPPPSGRQAAEPIPVDQVTYDKGSWPSGQDATRNYINQALDQRGVTDPAARQRWTEAYLTLTEHESSYNPMAINDWDVNAKPPNSTYNVSDGYGNGCSRGLAQCVPGTFAQYHQPGTSNNIYDPVANIAASMNYLEGYYHVAPDGSDIRAKIPQTNPGTHQGY</sequence>
<dbReference type="Gene3D" id="1.10.287.1060">
    <property type="entry name" value="ESAT-6-like"/>
    <property type="match status" value="1"/>
</dbReference>
<proteinExistence type="predicted"/>
<feature type="region of interest" description="Disordered" evidence="1">
    <location>
        <begin position="90"/>
        <end position="124"/>
    </location>
</feature>
<dbReference type="GO" id="GO:0009306">
    <property type="term" value="P:protein secretion"/>
    <property type="evidence" value="ECO:0007669"/>
    <property type="project" value="InterPro"/>
</dbReference>
<dbReference type="RefSeq" id="WP_054601276.1">
    <property type="nucleotide sequence ID" value="NZ_CP011269.1"/>
</dbReference>
<dbReference type="InterPro" id="IPR022536">
    <property type="entry name" value="EspC"/>
</dbReference>
<dbReference type="Pfam" id="PF10824">
    <property type="entry name" value="T7SS_ESX_EspC"/>
    <property type="match status" value="1"/>
</dbReference>
<dbReference type="InterPro" id="IPR008258">
    <property type="entry name" value="Transglycosylase_SLT_dom_1"/>
</dbReference>
<name>A0A0N9XXQ4_MYCFO</name>
<protein>
    <recommendedName>
        <fullName evidence="2">Transglycosylase SLT domain-containing protein</fullName>
    </recommendedName>
</protein>
<accession>A0A0N9XXQ4</accession>
<dbReference type="EMBL" id="CP011269">
    <property type="protein sequence ID" value="ALI24988.1"/>
    <property type="molecule type" value="Genomic_DNA"/>
</dbReference>
<evidence type="ECO:0000313" key="3">
    <source>
        <dbReference type="EMBL" id="ALI24988.1"/>
    </source>
</evidence>
<keyword evidence="4" id="KW-1185">Reference proteome</keyword>
<organism evidence="3 4">
    <name type="scientific">Mycolicibacterium fortuitum</name>
    <name type="common">Mycobacterium fortuitum</name>
    <dbReference type="NCBI Taxonomy" id="1766"/>
    <lineage>
        <taxon>Bacteria</taxon>
        <taxon>Bacillati</taxon>
        <taxon>Actinomycetota</taxon>
        <taxon>Actinomycetes</taxon>
        <taxon>Mycobacteriales</taxon>
        <taxon>Mycobacteriaceae</taxon>
        <taxon>Mycolicibacterium</taxon>
    </lineage>
</organism>
<dbReference type="InterPro" id="IPR023346">
    <property type="entry name" value="Lysozyme-like_dom_sf"/>
</dbReference>
<dbReference type="PATRIC" id="fig|1766.6.peg.1122"/>
<dbReference type="SUPFAM" id="SSF53955">
    <property type="entry name" value="Lysozyme-like"/>
    <property type="match status" value="1"/>
</dbReference>